<accession>A0A553SHQ6</accession>
<evidence type="ECO:0000256" key="3">
    <source>
        <dbReference type="ARBA" id="ARBA00022692"/>
    </source>
</evidence>
<dbReference type="CDD" id="cd07346">
    <property type="entry name" value="ABC_6TM_exporters"/>
    <property type="match status" value="1"/>
</dbReference>
<keyword evidence="4" id="KW-0547">Nucleotide-binding</keyword>
<evidence type="ECO:0000256" key="8">
    <source>
        <dbReference type="SAM" id="Phobius"/>
    </source>
</evidence>
<dbReference type="InterPro" id="IPR039421">
    <property type="entry name" value="Type_1_exporter"/>
</dbReference>
<gene>
    <name evidence="11" type="ORF">CEQ21_13415</name>
</gene>
<dbReference type="InterPro" id="IPR017871">
    <property type="entry name" value="ABC_transporter-like_CS"/>
</dbReference>
<dbReference type="PANTHER" id="PTHR24221">
    <property type="entry name" value="ATP-BINDING CASSETTE SUB-FAMILY B"/>
    <property type="match status" value="1"/>
</dbReference>
<dbReference type="InterPro" id="IPR011527">
    <property type="entry name" value="ABC1_TM_dom"/>
</dbReference>
<feature type="domain" description="ABC transporter" evidence="9">
    <location>
        <begin position="335"/>
        <end position="568"/>
    </location>
</feature>
<evidence type="ECO:0000259" key="9">
    <source>
        <dbReference type="PROSITE" id="PS50893"/>
    </source>
</evidence>
<evidence type="ECO:0000256" key="5">
    <source>
        <dbReference type="ARBA" id="ARBA00022840"/>
    </source>
</evidence>
<dbReference type="InterPro" id="IPR027417">
    <property type="entry name" value="P-loop_NTPase"/>
</dbReference>
<dbReference type="PROSITE" id="PS00211">
    <property type="entry name" value="ABC_TRANSPORTER_1"/>
    <property type="match status" value="1"/>
</dbReference>
<dbReference type="PANTHER" id="PTHR24221:SF397">
    <property type="entry name" value="ABC TRANSPORTER, ATP-BINDING TRANSMEMBRANE PROTEIN"/>
    <property type="match status" value="1"/>
</dbReference>
<evidence type="ECO:0000256" key="1">
    <source>
        <dbReference type="ARBA" id="ARBA00004651"/>
    </source>
</evidence>
<evidence type="ECO:0000259" key="10">
    <source>
        <dbReference type="PROSITE" id="PS50929"/>
    </source>
</evidence>
<dbReference type="Gene3D" id="3.40.50.300">
    <property type="entry name" value="P-loop containing nucleotide triphosphate hydrolases"/>
    <property type="match status" value="1"/>
</dbReference>
<keyword evidence="3 8" id="KW-0812">Transmembrane</keyword>
<dbReference type="GO" id="GO:0016887">
    <property type="term" value="F:ATP hydrolysis activity"/>
    <property type="evidence" value="ECO:0007669"/>
    <property type="project" value="InterPro"/>
</dbReference>
<evidence type="ECO:0000313" key="12">
    <source>
        <dbReference type="Proteomes" id="UP000319837"/>
    </source>
</evidence>
<dbReference type="AlphaFoldDB" id="A0A553SHQ6"/>
<feature type="transmembrane region" description="Helical" evidence="8">
    <location>
        <begin position="164"/>
        <end position="180"/>
    </location>
</feature>
<dbReference type="InterPro" id="IPR003439">
    <property type="entry name" value="ABC_transporter-like_ATP-bd"/>
</dbReference>
<keyword evidence="7 8" id="KW-0472">Membrane</keyword>
<feature type="transmembrane region" description="Helical" evidence="8">
    <location>
        <begin position="20"/>
        <end position="45"/>
    </location>
</feature>
<dbReference type="GO" id="GO:0005524">
    <property type="term" value="F:ATP binding"/>
    <property type="evidence" value="ECO:0007669"/>
    <property type="project" value="UniProtKB-KW"/>
</dbReference>
<evidence type="ECO:0000313" key="11">
    <source>
        <dbReference type="EMBL" id="TRZ36520.1"/>
    </source>
</evidence>
<dbReference type="InterPro" id="IPR036640">
    <property type="entry name" value="ABC1_TM_sf"/>
</dbReference>
<dbReference type="FunFam" id="3.40.50.300:FF:000287">
    <property type="entry name" value="Multidrug ABC transporter ATP-binding protein"/>
    <property type="match status" value="1"/>
</dbReference>
<name>A0A553SHQ6_NIACI</name>
<dbReference type="Gene3D" id="1.20.1560.10">
    <property type="entry name" value="ABC transporter type 1, transmembrane domain"/>
    <property type="match status" value="1"/>
</dbReference>
<dbReference type="Pfam" id="PF00005">
    <property type="entry name" value="ABC_tran"/>
    <property type="match status" value="1"/>
</dbReference>
<dbReference type="Pfam" id="PF00664">
    <property type="entry name" value="ABC_membrane"/>
    <property type="match status" value="1"/>
</dbReference>
<evidence type="ECO:0000256" key="2">
    <source>
        <dbReference type="ARBA" id="ARBA00022448"/>
    </source>
</evidence>
<sequence length="584" mass="65163">MLSRLLHLSEKGTKDLKQAIFFCVLSNLVLFVPLMIIMLTMQTIIDPLVTNEPLDTSRLWVLFGFGVISAVVYFLVYGMEYDKTYTAAYAESTNMRMKVAEHMRRLPLSFFNRKDLSELTTNIMGDCTTIEHMVSHAIPQIVANSISITIVSILLAFYDWRMTLALLFVLPISMGIIYLSRKIQERFGKRHVKAKLNVSKQMQEYLDGIKVVKAFGLSGEKSTVLKMALKQMMKESIKFEAIAGSFITLASVILQVGIGIVILVGVNLLTAGSLDVVKFLTFAMISTRIYTPVLVILTMFTEIMYLFTSTKRMKQLRNEPAMEGETAVNLSDCSIEFKNVSFAYNKDSVINNMNITIPQNTVTALVGPSGSGKSTISRLIARFWDVSNGEILVGNKNIRSIDPEALMSYMSFVFQEVMLFNDTVINNIRIGKQEATDEEVFAAAKMARCDGFIEKMRDGYETLIGENGSTLSGGERQRISIARAILKNAPIVLLDEATASIDPENEVLIQEAISELVRNRTVIVIAHKLKTIAGANKIIVLDNGNLSEQGTHEDLLAKKGLYAKLWDIQQESMGWSVNLVESNK</sequence>
<evidence type="ECO:0000256" key="6">
    <source>
        <dbReference type="ARBA" id="ARBA00022989"/>
    </source>
</evidence>
<feature type="transmembrane region" description="Helical" evidence="8">
    <location>
        <begin position="289"/>
        <end position="307"/>
    </location>
</feature>
<dbReference type="EMBL" id="RIBP01000004">
    <property type="protein sequence ID" value="TRZ36520.1"/>
    <property type="molecule type" value="Genomic_DNA"/>
</dbReference>
<feature type="transmembrane region" description="Helical" evidence="8">
    <location>
        <begin position="141"/>
        <end position="158"/>
    </location>
</feature>
<feature type="domain" description="ABC transmembrane type-1" evidence="10">
    <location>
        <begin position="21"/>
        <end position="304"/>
    </location>
</feature>
<feature type="transmembrane region" description="Helical" evidence="8">
    <location>
        <begin position="241"/>
        <end position="269"/>
    </location>
</feature>
<dbReference type="Proteomes" id="UP000319837">
    <property type="component" value="Unassembled WGS sequence"/>
</dbReference>
<dbReference type="PROSITE" id="PS50893">
    <property type="entry name" value="ABC_TRANSPORTER_2"/>
    <property type="match status" value="1"/>
</dbReference>
<dbReference type="GO" id="GO:0140359">
    <property type="term" value="F:ABC-type transporter activity"/>
    <property type="evidence" value="ECO:0007669"/>
    <property type="project" value="InterPro"/>
</dbReference>
<keyword evidence="6 8" id="KW-1133">Transmembrane helix</keyword>
<dbReference type="GO" id="GO:0034040">
    <property type="term" value="F:ATPase-coupled lipid transmembrane transporter activity"/>
    <property type="evidence" value="ECO:0007669"/>
    <property type="project" value="TreeGrafter"/>
</dbReference>
<organism evidence="11 12">
    <name type="scientific">Niallia circulans</name>
    <name type="common">Bacillus circulans</name>
    <dbReference type="NCBI Taxonomy" id="1397"/>
    <lineage>
        <taxon>Bacteria</taxon>
        <taxon>Bacillati</taxon>
        <taxon>Bacillota</taxon>
        <taxon>Bacilli</taxon>
        <taxon>Bacillales</taxon>
        <taxon>Bacillaceae</taxon>
        <taxon>Niallia</taxon>
    </lineage>
</organism>
<evidence type="ECO:0000256" key="7">
    <source>
        <dbReference type="ARBA" id="ARBA00023136"/>
    </source>
</evidence>
<comment type="caution">
    <text evidence="11">The sequence shown here is derived from an EMBL/GenBank/DDBJ whole genome shotgun (WGS) entry which is preliminary data.</text>
</comment>
<dbReference type="InterPro" id="IPR003593">
    <property type="entry name" value="AAA+_ATPase"/>
</dbReference>
<dbReference type="SUPFAM" id="SSF90123">
    <property type="entry name" value="ABC transporter transmembrane region"/>
    <property type="match status" value="1"/>
</dbReference>
<dbReference type="SUPFAM" id="SSF52540">
    <property type="entry name" value="P-loop containing nucleoside triphosphate hydrolases"/>
    <property type="match status" value="1"/>
</dbReference>
<proteinExistence type="predicted"/>
<evidence type="ECO:0000256" key="4">
    <source>
        <dbReference type="ARBA" id="ARBA00022741"/>
    </source>
</evidence>
<comment type="subcellular location">
    <subcellularLocation>
        <location evidence="1">Cell membrane</location>
        <topology evidence="1">Multi-pass membrane protein</topology>
    </subcellularLocation>
</comment>
<feature type="transmembrane region" description="Helical" evidence="8">
    <location>
        <begin position="57"/>
        <end position="76"/>
    </location>
</feature>
<dbReference type="PROSITE" id="PS50929">
    <property type="entry name" value="ABC_TM1F"/>
    <property type="match status" value="1"/>
</dbReference>
<dbReference type="RefSeq" id="WP_185764943.1">
    <property type="nucleotide sequence ID" value="NZ_RIBP01000004.1"/>
</dbReference>
<keyword evidence="2" id="KW-0813">Transport</keyword>
<reference evidence="12" key="1">
    <citation type="submission" date="2018-10" db="EMBL/GenBank/DDBJ databases">
        <title>FDA dAtabase for Regulatory Grade micrObial Sequences (FDA-ARGOS): Supporting development and validation of Infectious Disease Dx tests.</title>
        <authorList>
            <person name="Minogue T."/>
            <person name="Wolcott M."/>
            <person name="Wasieloski L."/>
            <person name="Aguilar W."/>
            <person name="Moore D."/>
            <person name="Tallon L."/>
            <person name="Sadzewicz L."/>
            <person name="Sengamalay N."/>
            <person name="Ott S."/>
            <person name="Godinez A."/>
            <person name="Nagaraj S."/>
            <person name="Vavikolanu K."/>
            <person name="Vyas G."/>
            <person name="Nadendla S."/>
            <person name="George J."/>
            <person name="Sichtig H."/>
        </authorList>
    </citation>
    <scope>NUCLEOTIDE SEQUENCE [LARGE SCALE GENOMIC DNA]</scope>
    <source>
        <strain evidence="12">FDAARGOS_343</strain>
    </source>
</reference>
<protein>
    <submittedName>
        <fullName evidence="11">ABC transporter ATP-binding protein</fullName>
    </submittedName>
</protein>
<dbReference type="GO" id="GO:0005886">
    <property type="term" value="C:plasma membrane"/>
    <property type="evidence" value="ECO:0007669"/>
    <property type="project" value="UniProtKB-SubCell"/>
</dbReference>
<dbReference type="SMART" id="SM00382">
    <property type="entry name" value="AAA"/>
    <property type="match status" value="1"/>
</dbReference>
<keyword evidence="5 11" id="KW-0067">ATP-binding</keyword>